<keyword evidence="2 3" id="KW-0472">Membrane</keyword>
<dbReference type="Pfam" id="PF03717">
    <property type="entry name" value="PBP_dimer"/>
    <property type="match status" value="1"/>
</dbReference>
<dbReference type="Gene3D" id="3.30.450.330">
    <property type="match status" value="1"/>
</dbReference>
<dbReference type="InterPro" id="IPR005311">
    <property type="entry name" value="PBP_dimer"/>
</dbReference>
<evidence type="ECO:0000313" key="7">
    <source>
        <dbReference type="Proteomes" id="UP000230093"/>
    </source>
</evidence>
<accession>A0A2H0W965</accession>
<evidence type="ECO:0000256" key="1">
    <source>
        <dbReference type="ARBA" id="ARBA00004370"/>
    </source>
</evidence>
<dbReference type="GO" id="GO:0071555">
    <property type="term" value="P:cell wall organization"/>
    <property type="evidence" value="ECO:0007669"/>
    <property type="project" value="TreeGrafter"/>
</dbReference>
<sequence length="584" mass="66059">MKKPPFFWRLQSLKIIFILLFIAIISRLFYWQVLARESLANLAKNQYYSEKEIQSKRGEILASDNFPLASNKTAYLLFTSLREINKPVKEIALKLAPFTFFEEEASQEGKKKPLKKDLIKKEEENLLEKLQLDNLSWVILKHKILKEDKEKIEDLKLKGLGFEEEQIRYYPEASMAAHLLGFLGKNEAGQDTGYFGLEGYYDNELRGRQGLLTQETDAANKPILIGSFFSQEKKDGQNLVLHLNRSIQFMVEEKLEKAVEKYGAKSGSVMIMDPWTGGVIALANYPSFDPKKYYLFDKDKFINDLISDSYEPGSTFKIFVMAAALDKEVVKSNTKCDICDKPLKIDKYEIKTWDEKYHPDSTMDKVIQNSDNLGMVFVSRKLGLDDFFQYLTDFGFGSLTEIDLQGETEALLKDKSFWNNVDLATASFGQGLAVSGTQLLRATGAIANGGKLMKPQVVKEIISSGERIKIEPEVLREVIKPKTAKIITEMMVQAVEKGETKWLKIKGYQVAGKTGTAQIPVAGHYDTEKTIASFVGFAPAKEPKFVMLVKLREPSSSPWGSETAAPLFFSITKELLLYYGIPPS</sequence>
<dbReference type="PANTHER" id="PTHR30627">
    <property type="entry name" value="PEPTIDOGLYCAN D,D-TRANSPEPTIDASE"/>
    <property type="match status" value="1"/>
</dbReference>
<dbReference type="AlphaFoldDB" id="A0A2H0W965"/>
<dbReference type="InterPro" id="IPR050515">
    <property type="entry name" value="Beta-lactam/transpept"/>
</dbReference>
<comment type="caution">
    <text evidence="6">The sequence shown here is derived from an EMBL/GenBank/DDBJ whole genome shotgun (WGS) entry which is preliminary data.</text>
</comment>
<evidence type="ECO:0000256" key="3">
    <source>
        <dbReference type="SAM" id="Phobius"/>
    </source>
</evidence>
<dbReference type="PANTHER" id="PTHR30627:SF1">
    <property type="entry name" value="PEPTIDOGLYCAN D,D-TRANSPEPTIDASE FTSI"/>
    <property type="match status" value="1"/>
</dbReference>
<dbReference type="Pfam" id="PF00905">
    <property type="entry name" value="Transpeptidase"/>
    <property type="match status" value="1"/>
</dbReference>
<evidence type="ECO:0000259" key="4">
    <source>
        <dbReference type="Pfam" id="PF00905"/>
    </source>
</evidence>
<name>A0A2H0W965_9BACT</name>
<dbReference type="Gene3D" id="3.40.710.10">
    <property type="entry name" value="DD-peptidase/beta-lactamase superfamily"/>
    <property type="match status" value="1"/>
</dbReference>
<evidence type="ECO:0008006" key="8">
    <source>
        <dbReference type="Google" id="ProtNLM"/>
    </source>
</evidence>
<keyword evidence="3" id="KW-1133">Transmembrane helix</keyword>
<dbReference type="SUPFAM" id="SSF56519">
    <property type="entry name" value="Penicillin binding protein dimerisation domain"/>
    <property type="match status" value="1"/>
</dbReference>
<dbReference type="InterPro" id="IPR036138">
    <property type="entry name" value="PBP_dimer_sf"/>
</dbReference>
<organism evidence="6 7">
    <name type="scientific">Candidatus Beckwithbacteria bacterium CG10_big_fil_rev_8_21_14_0_10_34_10</name>
    <dbReference type="NCBI Taxonomy" id="1974495"/>
    <lineage>
        <taxon>Bacteria</taxon>
        <taxon>Candidatus Beckwithiibacteriota</taxon>
    </lineage>
</organism>
<proteinExistence type="predicted"/>
<comment type="subcellular location">
    <subcellularLocation>
        <location evidence="1">Membrane</location>
    </subcellularLocation>
</comment>
<reference evidence="7" key="1">
    <citation type="submission" date="2017-09" db="EMBL/GenBank/DDBJ databases">
        <title>Depth-based differentiation of microbial function through sediment-hosted aquifers and enrichment of novel symbionts in the deep terrestrial subsurface.</title>
        <authorList>
            <person name="Probst A.J."/>
            <person name="Ladd B."/>
            <person name="Jarett J.K."/>
            <person name="Geller-Mcgrath D.E."/>
            <person name="Sieber C.M.K."/>
            <person name="Emerson J.B."/>
            <person name="Anantharaman K."/>
            <person name="Thomas B.C."/>
            <person name="Malmstrom R."/>
            <person name="Stieglmeier M."/>
            <person name="Klingl A."/>
            <person name="Woyke T."/>
            <person name="Ryan C.M."/>
            <person name="Banfield J.F."/>
        </authorList>
    </citation>
    <scope>NUCLEOTIDE SEQUENCE [LARGE SCALE GENOMIC DNA]</scope>
</reference>
<feature type="transmembrane region" description="Helical" evidence="3">
    <location>
        <begin position="12"/>
        <end position="31"/>
    </location>
</feature>
<evidence type="ECO:0000259" key="5">
    <source>
        <dbReference type="Pfam" id="PF03717"/>
    </source>
</evidence>
<dbReference type="InterPro" id="IPR012338">
    <property type="entry name" value="Beta-lactam/transpept-like"/>
</dbReference>
<feature type="domain" description="Penicillin-binding protein transpeptidase" evidence="4">
    <location>
        <begin position="267"/>
        <end position="571"/>
    </location>
</feature>
<evidence type="ECO:0000313" key="6">
    <source>
        <dbReference type="EMBL" id="PIS09157.1"/>
    </source>
</evidence>
<gene>
    <name evidence="6" type="ORF">COT75_02760</name>
</gene>
<dbReference type="SUPFAM" id="SSF56601">
    <property type="entry name" value="beta-lactamase/transpeptidase-like"/>
    <property type="match status" value="1"/>
</dbReference>
<dbReference type="GO" id="GO:0008658">
    <property type="term" value="F:penicillin binding"/>
    <property type="evidence" value="ECO:0007669"/>
    <property type="project" value="InterPro"/>
</dbReference>
<dbReference type="Gene3D" id="3.90.1310.10">
    <property type="entry name" value="Penicillin-binding protein 2a (Domain 2)"/>
    <property type="match status" value="1"/>
</dbReference>
<dbReference type="EMBL" id="PEZT01000016">
    <property type="protein sequence ID" value="PIS09157.1"/>
    <property type="molecule type" value="Genomic_DNA"/>
</dbReference>
<dbReference type="Proteomes" id="UP000230093">
    <property type="component" value="Unassembled WGS sequence"/>
</dbReference>
<keyword evidence="3" id="KW-0812">Transmembrane</keyword>
<evidence type="ECO:0000256" key="2">
    <source>
        <dbReference type="ARBA" id="ARBA00023136"/>
    </source>
</evidence>
<dbReference type="InterPro" id="IPR001460">
    <property type="entry name" value="PCN-bd_Tpept"/>
</dbReference>
<dbReference type="GO" id="GO:0005886">
    <property type="term" value="C:plasma membrane"/>
    <property type="evidence" value="ECO:0007669"/>
    <property type="project" value="TreeGrafter"/>
</dbReference>
<feature type="domain" description="Penicillin-binding protein dimerisation" evidence="5">
    <location>
        <begin position="53"/>
        <end position="223"/>
    </location>
</feature>
<protein>
    <recommendedName>
        <fullName evidence="8">Peptidoglycan glycosyltransferase</fullName>
    </recommendedName>
</protein>